<feature type="region of interest" description="Disordered" evidence="2">
    <location>
        <begin position="251"/>
        <end position="291"/>
    </location>
</feature>
<gene>
    <name evidence="4" type="ORF">MUK42_28544</name>
</gene>
<feature type="region of interest" description="Disordered" evidence="2">
    <location>
        <begin position="369"/>
        <end position="391"/>
    </location>
</feature>
<feature type="compositionally biased region" description="Basic and acidic residues" evidence="2">
    <location>
        <begin position="370"/>
        <end position="391"/>
    </location>
</feature>
<keyword evidence="5" id="KW-1185">Reference proteome</keyword>
<dbReference type="InterPro" id="IPR005516">
    <property type="entry name" value="Remorin_C"/>
</dbReference>
<sequence length="391" mass="44476">MTTTTTTTTTHFVSSDDDDNNNDDDDDNNKSSLCLTSFPSLVSDKSPCESLRSAYPKFNLQTSPNNHACMDNPFEKSVSFSDLGEDQDDSNNTKVGRIAPQKTVSFKEERKKTNYWPQRQFSSPINDVNDASDMEFAIAVAAAAYAITSMEEESMNQNKTIEQLMQPTAKTKSKREDSIDKTPDYIRLTRWFTGKEAREDERESGNSSVKKPVTLPGKMLEESGADHTLSGKAKETNLTIKRTPTFTDEYLNETGSSTSVHGQNQKGQQASSVIKPTSFSSKENEAKRITNSTKVETEVDVWEREKMGKIRERYEKEISKTLEWENAKKMKAKRRLEHKEMDLKLKQSRALREYRNEISRINKTAGGKRALAEERKKNTELKTKEKAYKIH</sequence>
<feature type="region of interest" description="Disordered" evidence="2">
    <location>
        <begin position="196"/>
        <end position="218"/>
    </location>
</feature>
<feature type="compositionally biased region" description="Acidic residues" evidence="2">
    <location>
        <begin position="15"/>
        <end position="26"/>
    </location>
</feature>
<dbReference type="EMBL" id="CP097504">
    <property type="protein sequence ID" value="URD91433.1"/>
    <property type="molecule type" value="Genomic_DNA"/>
</dbReference>
<evidence type="ECO:0000313" key="5">
    <source>
        <dbReference type="Proteomes" id="UP001055439"/>
    </source>
</evidence>
<comment type="similarity">
    <text evidence="1">Belongs to the remorin family.</text>
</comment>
<dbReference type="Pfam" id="PF03763">
    <property type="entry name" value="Remorin_C"/>
    <property type="match status" value="1"/>
</dbReference>
<protein>
    <submittedName>
        <fullName evidence="4">Remorin, C-terminal region</fullName>
    </submittedName>
</protein>
<proteinExistence type="inferred from homology"/>
<dbReference type="PANTHER" id="PTHR31471:SF51">
    <property type="entry name" value="REMORIN FAMILY PROTEIN"/>
    <property type="match status" value="1"/>
</dbReference>
<organism evidence="4 5">
    <name type="scientific">Musa troglodytarum</name>
    <name type="common">fe'i banana</name>
    <dbReference type="NCBI Taxonomy" id="320322"/>
    <lineage>
        <taxon>Eukaryota</taxon>
        <taxon>Viridiplantae</taxon>
        <taxon>Streptophyta</taxon>
        <taxon>Embryophyta</taxon>
        <taxon>Tracheophyta</taxon>
        <taxon>Spermatophyta</taxon>
        <taxon>Magnoliopsida</taxon>
        <taxon>Liliopsida</taxon>
        <taxon>Zingiberales</taxon>
        <taxon>Musaceae</taxon>
        <taxon>Musa</taxon>
    </lineage>
</organism>
<dbReference type="AlphaFoldDB" id="A0A9E7F9J4"/>
<evidence type="ECO:0000313" key="4">
    <source>
        <dbReference type="EMBL" id="URD91433.1"/>
    </source>
</evidence>
<accession>A0A9E7F9J4</accession>
<feature type="compositionally biased region" description="Low complexity" evidence="2">
    <location>
        <begin position="1"/>
        <end position="10"/>
    </location>
</feature>
<feature type="compositionally biased region" description="Polar residues" evidence="2">
    <location>
        <begin position="253"/>
        <end position="281"/>
    </location>
</feature>
<evidence type="ECO:0000256" key="2">
    <source>
        <dbReference type="SAM" id="MobiDB-lite"/>
    </source>
</evidence>
<dbReference type="PANTHER" id="PTHR31471">
    <property type="entry name" value="OS02G0116800 PROTEIN"/>
    <property type="match status" value="1"/>
</dbReference>
<name>A0A9E7F9J4_9LILI</name>
<dbReference type="Proteomes" id="UP001055439">
    <property type="component" value="Chromosome 2"/>
</dbReference>
<feature type="region of interest" description="Disordered" evidence="2">
    <location>
        <begin position="1"/>
        <end position="26"/>
    </location>
</feature>
<reference evidence="4" key="1">
    <citation type="submission" date="2022-05" db="EMBL/GenBank/DDBJ databases">
        <title>The Musa troglodytarum L. genome provides insights into the mechanism of non-climacteric behaviour and enrichment of carotenoids.</title>
        <authorList>
            <person name="Wang J."/>
        </authorList>
    </citation>
    <scope>NUCLEOTIDE SEQUENCE</scope>
    <source>
        <tissue evidence="4">Leaf</tissue>
    </source>
</reference>
<feature type="domain" description="Remorin C-terminal" evidence="3">
    <location>
        <begin position="294"/>
        <end position="390"/>
    </location>
</feature>
<evidence type="ECO:0000256" key="1">
    <source>
        <dbReference type="ARBA" id="ARBA00005711"/>
    </source>
</evidence>
<evidence type="ECO:0000259" key="3">
    <source>
        <dbReference type="Pfam" id="PF03763"/>
    </source>
</evidence>